<name>A0A560HMW7_9PROT</name>
<proteinExistence type="predicted"/>
<dbReference type="Pfam" id="PF12728">
    <property type="entry name" value="HTH_17"/>
    <property type="match status" value="1"/>
</dbReference>
<gene>
    <name evidence="2" type="ORF">FBZ92_14525</name>
</gene>
<dbReference type="InterPro" id="IPR009061">
    <property type="entry name" value="DNA-bd_dom_put_sf"/>
</dbReference>
<feature type="domain" description="Helix-turn-helix" evidence="1">
    <location>
        <begin position="33"/>
        <end position="80"/>
    </location>
</feature>
<evidence type="ECO:0000259" key="1">
    <source>
        <dbReference type="Pfam" id="PF12728"/>
    </source>
</evidence>
<evidence type="ECO:0000313" key="3">
    <source>
        <dbReference type="Proteomes" id="UP000318050"/>
    </source>
</evidence>
<dbReference type="InterPro" id="IPR041657">
    <property type="entry name" value="HTH_17"/>
</dbReference>
<dbReference type="Gene3D" id="1.10.10.10">
    <property type="entry name" value="Winged helix-like DNA-binding domain superfamily/Winged helix DNA-binding domain"/>
    <property type="match status" value="1"/>
</dbReference>
<dbReference type="InterPro" id="IPR036388">
    <property type="entry name" value="WH-like_DNA-bd_sf"/>
</dbReference>
<reference evidence="2 3" key="1">
    <citation type="submission" date="2019-06" db="EMBL/GenBank/DDBJ databases">
        <title>Genomic Encyclopedia of Type Strains, Phase IV (KMG-V): Genome sequencing to study the core and pangenomes of soil and plant-associated prokaryotes.</title>
        <authorList>
            <person name="Whitman W."/>
        </authorList>
    </citation>
    <scope>NUCLEOTIDE SEQUENCE [LARGE SCALE GENOMIC DNA]</scope>
    <source>
        <strain evidence="2 3">BR 11140</strain>
    </source>
</reference>
<dbReference type="Proteomes" id="UP000318050">
    <property type="component" value="Unassembled WGS sequence"/>
</dbReference>
<organism evidence="2 3">
    <name type="scientific">Nitrospirillum amazonense</name>
    <dbReference type="NCBI Taxonomy" id="28077"/>
    <lineage>
        <taxon>Bacteria</taxon>
        <taxon>Pseudomonadati</taxon>
        <taxon>Pseudomonadota</taxon>
        <taxon>Alphaproteobacteria</taxon>
        <taxon>Rhodospirillales</taxon>
        <taxon>Azospirillaceae</taxon>
        <taxon>Nitrospirillum</taxon>
    </lineage>
</organism>
<dbReference type="NCBIfam" id="TIGR01764">
    <property type="entry name" value="excise"/>
    <property type="match status" value="1"/>
</dbReference>
<dbReference type="AlphaFoldDB" id="A0A560HMW7"/>
<dbReference type="EMBL" id="VITT01000045">
    <property type="protein sequence ID" value="TWB46634.1"/>
    <property type="molecule type" value="Genomic_DNA"/>
</dbReference>
<dbReference type="GO" id="GO:0003677">
    <property type="term" value="F:DNA binding"/>
    <property type="evidence" value="ECO:0007669"/>
    <property type="project" value="InterPro"/>
</dbReference>
<comment type="caution">
    <text evidence="2">The sequence shown here is derived from an EMBL/GenBank/DDBJ whole genome shotgun (WGS) entry which is preliminary data.</text>
</comment>
<accession>A0A560HMW7</accession>
<dbReference type="InterPro" id="IPR010093">
    <property type="entry name" value="SinI_DNA-bd"/>
</dbReference>
<evidence type="ECO:0000313" key="2">
    <source>
        <dbReference type="EMBL" id="TWB46634.1"/>
    </source>
</evidence>
<dbReference type="SUPFAM" id="SSF46955">
    <property type="entry name" value="Putative DNA-binding domain"/>
    <property type="match status" value="1"/>
</dbReference>
<sequence>MPLGIFAALVGSNDLRRLGVCEHGVYAMIGGPWVTAEQVAQHLGVVKDTIYRWRERKGLPAHKIGRLWKFQLSEIDEWVRVGGGADEPESGNS</sequence>
<protein>
    <submittedName>
        <fullName evidence="2">AlpA family transcriptional regulator</fullName>
    </submittedName>
</protein>